<keyword evidence="1" id="KW-0802">TPR repeat</keyword>
<dbReference type="PROSITE" id="PS50293">
    <property type="entry name" value="TPR_REGION"/>
    <property type="match status" value="1"/>
</dbReference>
<sequence>MAFALIRTLLLFLAVHLCSYSFAQNLTKLSNKAVEAYKEGRFEDALEQCDKALKKLTSNNGEQSELLISCLKTKAMAQSALGLHEDALENLRAATKWSKKVYQLPHYSHIEQYNEFAKLFITLAKYDSADYYLQLAMSGFQSIKDQNEQHYQQWIHHLNNLLFQTNGLQATVLSDKGKTEEAINTLKITLPWYMHSYPETYSSMSNYQLTINNVATYYNEIGELDSARKYALHYYDLIANSRNPLDKIHAIQNLGSIERNAGNLNNASRYWADALSLIETSNMDNNYIHMVILNNLGELYIEIEDYEQAIESFNKSLNIQRSRQAINPPLYQTTISNLAVAQHWSGKYAQADSTFNILIDNLLDEIRHNFTYLSDEEKLSFYKQQLDFIDNYKSFAFEAGNFLTIQESEEPYVNPDITGRLYDLQISTKAIILNASKRMRQAILNAKDAELVASYEFWEQSKNKLARLLNKENNDPIEIENLKFKIEQYERWLTNHSRSFRSGFVVDNVSWQKIQQKLKPNEAAVEMINFFDGLIYGALILTSETKDRPVMSLVMSTQSKHLDKQYFQQYRNAITYQMQDTISYKTYWQPIIDSIQQYMPQNQMPKRIYFSNDGIYNQINLNTLYNTEENQFVLDETDIIILTNTKELLEADSPKSASKKAVLFGEPKFSKAEKPTYYDELPATGVEVKKIEQLLRNADWQPDTFLEEHASEGNLKSIENPYLIHIATHGYFKPTEGHSSFIEAMMSSGLVMSGVEDDQLHEDGLLTSYEMLNLNLDSTELVVLSACETAKGTESHGEGVYGLQRALRVSGAKHLVMSLWQVDDEATQKLMTHFYTYWTNGTPMRESLRLAQQELRKKYPSPYYWGAFILTGI</sequence>
<dbReference type="Proteomes" id="UP000662783">
    <property type="component" value="Chromosome"/>
</dbReference>
<evidence type="ECO:0000313" key="5">
    <source>
        <dbReference type="EMBL" id="QSE96279.1"/>
    </source>
</evidence>
<dbReference type="InterPro" id="IPR019734">
    <property type="entry name" value="TPR_rpt"/>
</dbReference>
<feature type="domain" description="CHAT" evidence="4">
    <location>
        <begin position="588"/>
        <end position="872"/>
    </location>
</feature>
<feature type="repeat" description="TPR" evidence="1">
    <location>
        <begin position="290"/>
        <end position="323"/>
    </location>
</feature>
<organism evidence="5 6">
    <name type="scientific">Fulvivirga lutea</name>
    <dbReference type="NCBI Taxonomy" id="2810512"/>
    <lineage>
        <taxon>Bacteria</taxon>
        <taxon>Pseudomonadati</taxon>
        <taxon>Bacteroidota</taxon>
        <taxon>Cytophagia</taxon>
        <taxon>Cytophagales</taxon>
        <taxon>Fulvivirgaceae</taxon>
        <taxon>Fulvivirga</taxon>
    </lineage>
</organism>
<dbReference type="SMART" id="SM00028">
    <property type="entry name" value="TPR"/>
    <property type="match status" value="4"/>
</dbReference>
<keyword evidence="6" id="KW-1185">Reference proteome</keyword>
<reference evidence="5" key="1">
    <citation type="submission" date="2021-02" db="EMBL/GenBank/DDBJ databases">
        <title>Fulvivirga sp. S481 isolated from sea water.</title>
        <authorList>
            <person name="Bae S.S."/>
            <person name="Baek K."/>
        </authorList>
    </citation>
    <scope>NUCLEOTIDE SEQUENCE</scope>
    <source>
        <strain evidence="5">S481</strain>
    </source>
</reference>
<dbReference type="SUPFAM" id="SSF48452">
    <property type="entry name" value="TPR-like"/>
    <property type="match status" value="2"/>
</dbReference>
<dbReference type="PANTHER" id="PTHR10098">
    <property type="entry name" value="RAPSYN-RELATED"/>
    <property type="match status" value="1"/>
</dbReference>
<evidence type="ECO:0000256" key="3">
    <source>
        <dbReference type="SAM" id="SignalP"/>
    </source>
</evidence>
<dbReference type="Pfam" id="PF12770">
    <property type="entry name" value="CHAT"/>
    <property type="match status" value="1"/>
</dbReference>
<dbReference type="Pfam" id="PF13424">
    <property type="entry name" value="TPR_12"/>
    <property type="match status" value="1"/>
</dbReference>
<keyword evidence="3" id="KW-0732">Signal</keyword>
<protein>
    <submittedName>
        <fullName evidence="5">CHAT domain-containing protein</fullName>
    </submittedName>
</protein>
<name>A0A974ZZJ2_9BACT</name>
<feature type="signal peptide" evidence="3">
    <location>
        <begin position="1"/>
        <end position="23"/>
    </location>
</feature>
<dbReference type="KEGG" id="fuv:JR347_11730"/>
<dbReference type="InterPro" id="IPR011990">
    <property type="entry name" value="TPR-like_helical_dom_sf"/>
</dbReference>
<proteinExistence type="predicted"/>
<evidence type="ECO:0000313" key="6">
    <source>
        <dbReference type="Proteomes" id="UP000662783"/>
    </source>
</evidence>
<dbReference type="RefSeq" id="WP_205720796.1">
    <property type="nucleotide sequence ID" value="NZ_CP070608.1"/>
</dbReference>
<dbReference type="AlphaFoldDB" id="A0A974ZZJ2"/>
<evidence type="ECO:0000259" key="4">
    <source>
        <dbReference type="Pfam" id="PF12770"/>
    </source>
</evidence>
<dbReference type="Gene3D" id="1.25.40.10">
    <property type="entry name" value="Tetratricopeptide repeat domain"/>
    <property type="match status" value="2"/>
</dbReference>
<dbReference type="InterPro" id="IPR024983">
    <property type="entry name" value="CHAT_dom"/>
</dbReference>
<keyword evidence="2" id="KW-0175">Coiled coil</keyword>
<dbReference type="PROSITE" id="PS50005">
    <property type="entry name" value="TPR"/>
    <property type="match status" value="1"/>
</dbReference>
<dbReference type="EMBL" id="CP070608">
    <property type="protein sequence ID" value="QSE96279.1"/>
    <property type="molecule type" value="Genomic_DNA"/>
</dbReference>
<accession>A0A974ZZJ2</accession>
<feature type="coiled-coil region" evidence="2">
    <location>
        <begin position="296"/>
        <end position="323"/>
    </location>
</feature>
<gene>
    <name evidence="5" type="ORF">JR347_11730</name>
</gene>
<evidence type="ECO:0000256" key="2">
    <source>
        <dbReference type="SAM" id="Coils"/>
    </source>
</evidence>
<feature type="chain" id="PRO_5036779856" evidence="3">
    <location>
        <begin position="24"/>
        <end position="873"/>
    </location>
</feature>
<dbReference type="PANTHER" id="PTHR10098:SF108">
    <property type="entry name" value="TETRATRICOPEPTIDE REPEAT PROTEIN 28"/>
    <property type="match status" value="1"/>
</dbReference>
<evidence type="ECO:0000256" key="1">
    <source>
        <dbReference type="PROSITE-ProRule" id="PRU00339"/>
    </source>
</evidence>